<evidence type="ECO:0000313" key="2">
    <source>
        <dbReference type="EMBL" id="GHB42250.1"/>
    </source>
</evidence>
<dbReference type="RefSeq" id="WP_189438038.1">
    <property type="nucleotide sequence ID" value="NZ_BMXE01000007.1"/>
</dbReference>
<evidence type="ECO:0000256" key="1">
    <source>
        <dbReference type="SAM" id="Phobius"/>
    </source>
</evidence>
<evidence type="ECO:0000313" key="3">
    <source>
        <dbReference type="Proteomes" id="UP000637980"/>
    </source>
</evidence>
<comment type="caution">
    <text evidence="2">The sequence shown here is derived from an EMBL/GenBank/DDBJ whole genome shotgun (WGS) entry which is preliminary data.</text>
</comment>
<accession>A0ABQ3EQI7</accession>
<dbReference type="EMBL" id="BMXE01000007">
    <property type="protein sequence ID" value="GHB42250.1"/>
    <property type="molecule type" value="Genomic_DNA"/>
</dbReference>
<gene>
    <name evidence="2" type="ORF">GCM10007094_34330</name>
</gene>
<keyword evidence="1" id="KW-1133">Transmembrane helix</keyword>
<dbReference type="Pfam" id="PF09955">
    <property type="entry name" value="DUF2189"/>
    <property type="match status" value="1"/>
</dbReference>
<reference evidence="3" key="1">
    <citation type="journal article" date="2019" name="Int. J. Syst. Evol. Microbiol.">
        <title>The Global Catalogue of Microorganisms (GCM) 10K type strain sequencing project: providing services to taxonomists for standard genome sequencing and annotation.</title>
        <authorList>
            <consortium name="The Broad Institute Genomics Platform"/>
            <consortium name="The Broad Institute Genome Sequencing Center for Infectious Disease"/>
            <person name="Wu L."/>
            <person name="Ma J."/>
        </authorList>
    </citation>
    <scope>NUCLEOTIDE SEQUENCE [LARGE SCALE GENOMIC DNA]</scope>
    <source>
        <strain evidence="3">KCTC 12861</strain>
    </source>
</reference>
<keyword evidence="3" id="KW-1185">Reference proteome</keyword>
<sequence>MVTITHAAKPSSWKYAFERCKTWLQAGITDFKKRPLVGLLSGIGFFSISYLTVAGLYLLDMSWMLVPVFSGVTLVAPLLAIGLYRAALQVKEGRSRPIASPGQLVVAGAVLLLLLITWVRAAAILYAVFFGLKPVPALGETLHILAQTPTGLILSLVGISVGGLFASFTLAVAAFSIPMLVDRKVDAFTAMGRSFSACAHNFKLATAWGVLTTGIMIAGLATGFIATIILFPLVGFATWHAYDDLFGASAN</sequence>
<feature type="transmembrane region" description="Helical" evidence="1">
    <location>
        <begin position="36"/>
        <end position="58"/>
    </location>
</feature>
<feature type="transmembrane region" description="Helical" evidence="1">
    <location>
        <begin position="202"/>
        <end position="231"/>
    </location>
</feature>
<name>A0ABQ3EQI7_9HYPH</name>
<dbReference type="InterPro" id="IPR018692">
    <property type="entry name" value="DUF2189"/>
</dbReference>
<keyword evidence="1" id="KW-0472">Membrane</keyword>
<organism evidence="2 3">
    <name type="scientific">Pseudovibrio japonicus</name>
    <dbReference type="NCBI Taxonomy" id="366534"/>
    <lineage>
        <taxon>Bacteria</taxon>
        <taxon>Pseudomonadati</taxon>
        <taxon>Pseudomonadota</taxon>
        <taxon>Alphaproteobacteria</taxon>
        <taxon>Hyphomicrobiales</taxon>
        <taxon>Stappiaceae</taxon>
        <taxon>Pseudovibrio</taxon>
    </lineage>
</organism>
<dbReference type="Proteomes" id="UP000637980">
    <property type="component" value="Unassembled WGS sequence"/>
</dbReference>
<feature type="transmembrane region" description="Helical" evidence="1">
    <location>
        <begin position="64"/>
        <end position="84"/>
    </location>
</feature>
<protein>
    <recommendedName>
        <fullName evidence="4">Integral membrane protein</fullName>
    </recommendedName>
</protein>
<feature type="transmembrane region" description="Helical" evidence="1">
    <location>
        <begin position="152"/>
        <end position="181"/>
    </location>
</feature>
<keyword evidence="1" id="KW-0812">Transmembrane</keyword>
<feature type="transmembrane region" description="Helical" evidence="1">
    <location>
        <begin position="104"/>
        <end position="132"/>
    </location>
</feature>
<proteinExistence type="predicted"/>
<evidence type="ECO:0008006" key="4">
    <source>
        <dbReference type="Google" id="ProtNLM"/>
    </source>
</evidence>